<feature type="repeat" description="TPR" evidence="9">
    <location>
        <begin position="552"/>
        <end position="585"/>
    </location>
</feature>
<dbReference type="Pfam" id="PF00069">
    <property type="entry name" value="Pkinase"/>
    <property type="match status" value="1"/>
</dbReference>
<dbReference type="Pfam" id="PF00515">
    <property type="entry name" value="TPR_1"/>
    <property type="match status" value="4"/>
</dbReference>
<keyword evidence="7 9" id="KW-0802">TPR repeat</keyword>
<dbReference type="InterPro" id="IPR011990">
    <property type="entry name" value="TPR-like_helical_dom_sf"/>
</dbReference>
<dbReference type="OrthoDB" id="258731at2"/>
<keyword evidence="12" id="KW-0812">Transmembrane</keyword>
<feature type="compositionally biased region" description="Polar residues" evidence="11">
    <location>
        <begin position="20"/>
        <end position="29"/>
    </location>
</feature>
<keyword evidence="4" id="KW-0677">Repeat</keyword>
<feature type="repeat" description="TPR" evidence="9">
    <location>
        <begin position="688"/>
        <end position="721"/>
    </location>
</feature>
<feature type="repeat" description="TPR" evidence="9">
    <location>
        <begin position="755"/>
        <end position="788"/>
    </location>
</feature>
<dbReference type="AlphaFoldDB" id="A0A5S9ILJ5"/>
<keyword evidence="15" id="KW-1185">Reference proteome</keyword>
<feature type="repeat" description="TPR" evidence="9">
    <location>
        <begin position="654"/>
        <end position="687"/>
    </location>
</feature>
<name>A0A5S9ILJ5_UABAM</name>
<feature type="transmembrane region" description="Helical" evidence="12">
    <location>
        <begin position="407"/>
        <end position="429"/>
    </location>
</feature>
<keyword evidence="2" id="KW-0723">Serine/threonine-protein kinase</keyword>
<evidence type="ECO:0000256" key="4">
    <source>
        <dbReference type="ARBA" id="ARBA00022737"/>
    </source>
</evidence>
<dbReference type="CDD" id="cd14014">
    <property type="entry name" value="STKc_PknB_like"/>
    <property type="match status" value="1"/>
</dbReference>
<gene>
    <name evidence="14" type="ORF">UABAM_02474</name>
</gene>
<dbReference type="InterPro" id="IPR019734">
    <property type="entry name" value="TPR_rpt"/>
</dbReference>
<feature type="repeat" description="TPR" evidence="9">
    <location>
        <begin position="958"/>
        <end position="991"/>
    </location>
</feature>
<feature type="compositionally biased region" description="Basic residues" evidence="11">
    <location>
        <begin position="1"/>
        <end position="10"/>
    </location>
</feature>
<dbReference type="Pfam" id="PF13424">
    <property type="entry name" value="TPR_12"/>
    <property type="match status" value="1"/>
</dbReference>
<reference evidence="14 15" key="1">
    <citation type="submission" date="2019-08" db="EMBL/GenBank/DDBJ databases">
        <title>Complete genome sequence of Candidatus Uab amorphum.</title>
        <authorList>
            <person name="Shiratori T."/>
            <person name="Suzuki S."/>
            <person name="Kakizawa Y."/>
            <person name="Ishida K."/>
        </authorList>
    </citation>
    <scope>NUCLEOTIDE SEQUENCE [LARGE SCALE GENOMIC DNA]</scope>
    <source>
        <strain evidence="14 15">SRT547</strain>
    </source>
</reference>
<dbReference type="Pfam" id="PF13414">
    <property type="entry name" value="TPR_11"/>
    <property type="match status" value="2"/>
</dbReference>
<evidence type="ECO:0000256" key="10">
    <source>
        <dbReference type="PROSITE-ProRule" id="PRU10141"/>
    </source>
</evidence>
<dbReference type="KEGG" id="uam:UABAM_02474"/>
<keyword evidence="3" id="KW-0808">Transferase</keyword>
<dbReference type="PROSITE" id="PS00108">
    <property type="entry name" value="PROTEIN_KINASE_ST"/>
    <property type="match status" value="1"/>
</dbReference>
<feature type="repeat" description="TPR" evidence="9">
    <location>
        <begin position="823"/>
        <end position="856"/>
    </location>
</feature>
<dbReference type="EC" id="2.7.11.1" evidence="1"/>
<dbReference type="GO" id="GO:0005524">
    <property type="term" value="F:ATP binding"/>
    <property type="evidence" value="ECO:0007669"/>
    <property type="project" value="UniProtKB-UniRule"/>
</dbReference>
<evidence type="ECO:0000256" key="8">
    <source>
        <dbReference type="ARBA" id="ARBA00022840"/>
    </source>
</evidence>
<dbReference type="PANTHER" id="PTHR44858">
    <property type="entry name" value="TETRATRICOPEPTIDE REPEAT PROTEIN 6"/>
    <property type="match status" value="1"/>
</dbReference>
<dbReference type="EMBL" id="AP019860">
    <property type="protein sequence ID" value="BBM84118.1"/>
    <property type="molecule type" value="Genomic_DNA"/>
</dbReference>
<feature type="repeat" description="TPR" evidence="9">
    <location>
        <begin position="518"/>
        <end position="551"/>
    </location>
</feature>
<keyword evidence="12" id="KW-0472">Membrane</keyword>
<evidence type="ECO:0000313" key="15">
    <source>
        <dbReference type="Proteomes" id="UP000326354"/>
    </source>
</evidence>
<evidence type="ECO:0000313" key="14">
    <source>
        <dbReference type="EMBL" id="BBM84118.1"/>
    </source>
</evidence>
<proteinExistence type="predicted"/>
<dbReference type="PROSITE" id="PS50005">
    <property type="entry name" value="TPR"/>
    <property type="match status" value="12"/>
</dbReference>
<dbReference type="PROSITE" id="PS00107">
    <property type="entry name" value="PROTEIN_KINASE_ATP"/>
    <property type="match status" value="1"/>
</dbReference>
<evidence type="ECO:0000256" key="6">
    <source>
        <dbReference type="ARBA" id="ARBA00022777"/>
    </source>
</evidence>
<dbReference type="Gene3D" id="3.30.200.20">
    <property type="entry name" value="Phosphorylase Kinase, domain 1"/>
    <property type="match status" value="1"/>
</dbReference>
<feature type="binding site" evidence="10">
    <location>
        <position position="154"/>
    </location>
    <ligand>
        <name>ATP</name>
        <dbReference type="ChEBI" id="CHEBI:30616"/>
    </ligand>
</feature>
<dbReference type="SUPFAM" id="SSF48452">
    <property type="entry name" value="TPR-like"/>
    <property type="match status" value="2"/>
</dbReference>
<feature type="repeat" description="TPR" evidence="9">
    <location>
        <begin position="586"/>
        <end position="619"/>
    </location>
</feature>
<dbReference type="Gene3D" id="1.10.510.10">
    <property type="entry name" value="Transferase(Phosphotransferase) domain 1"/>
    <property type="match status" value="1"/>
</dbReference>
<dbReference type="FunFam" id="1.10.510.10:FF:000021">
    <property type="entry name" value="Serine/threonine protein kinase"/>
    <property type="match status" value="1"/>
</dbReference>
<feature type="repeat" description="TPR" evidence="9">
    <location>
        <begin position="857"/>
        <end position="890"/>
    </location>
</feature>
<feature type="region of interest" description="Disordered" evidence="11">
    <location>
        <begin position="1"/>
        <end position="37"/>
    </location>
</feature>
<dbReference type="PANTHER" id="PTHR44858:SF1">
    <property type="entry name" value="UDP-N-ACETYLGLUCOSAMINE--PEPTIDE N-ACETYLGLUCOSAMINYLTRANSFERASE SPINDLY-RELATED"/>
    <property type="match status" value="1"/>
</dbReference>
<dbReference type="InterPro" id="IPR050498">
    <property type="entry name" value="Ycf3"/>
</dbReference>
<evidence type="ECO:0000256" key="3">
    <source>
        <dbReference type="ARBA" id="ARBA00022679"/>
    </source>
</evidence>
<dbReference type="Gene3D" id="1.25.40.10">
    <property type="entry name" value="Tetratricopeptide repeat domain"/>
    <property type="match status" value="7"/>
</dbReference>
<dbReference type="InterPro" id="IPR008271">
    <property type="entry name" value="Ser/Thr_kinase_AS"/>
</dbReference>
<dbReference type="PROSITE" id="PS50293">
    <property type="entry name" value="TPR_REGION"/>
    <property type="match status" value="4"/>
</dbReference>
<accession>A0A5S9ILJ5</accession>
<dbReference type="PROSITE" id="PS50011">
    <property type="entry name" value="PROTEIN_KINASE_DOM"/>
    <property type="match status" value="1"/>
</dbReference>
<dbReference type="Proteomes" id="UP000326354">
    <property type="component" value="Chromosome"/>
</dbReference>
<evidence type="ECO:0000256" key="11">
    <source>
        <dbReference type="SAM" id="MobiDB-lite"/>
    </source>
</evidence>
<feature type="repeat" description="TPR" evidence="9">
    <location>
        <begin position="620"/>
        <end position="653"/>
    </location>
</feature>
<feature type="domain" description="Protein kinase" evidence="13">
    <location>
        <begin position="125"/>
        <end position="386"/>
    </location>
</feature>
<protein>
    <recommendedName>
        <fullName evidence="1">non-specific serine/threonine protein kinase</fullName>
        <ecNumber evidence="1">2.7.11.1</ecNumber>
    </recommendedName>
</protein>
<feature type="repeat" description="TPR" evidence="9">
    <location>
        <begin position="924"/>
        <end position="957"/>
    </location>
</feature>
<evidence type="ECO:0000259" key="13">
    <source>
        <dbReference type="PROSITE" id="PS50011"/>
    </source>
</evidence>
<keyword evidence="12" id="KW-1133">Transmembrane helix</keyword>
<dbReference type="Pfam" id="PF13181">
    <property type="entry name" value="TPR_8"/>
    <property type="match status" value="2"/>
</dbReference>
<organism evidence="14 15">
    <name type="scientific">Uabimicrobium amorphum</name>
    <dbReference type="NCBI Taxonomy" id="2596890"/>
    <lineage>
        <taxon>Bacteria</taxon>
        <taxon>Pseudomonadati</taxon>
        <taxon>Planctomycetota</taxon>
        <taxon>Candidatus Uabimicrobiia</taxon>
        <taxon>Candidatus Uabimicrobiales</taxon>
        <taxon>Candidatus Uabimicrobiaceae</taxon>
        <taxon>Candidatus Uabimicrobium</taxon>
    </lineage>
</organism>
<evidence type="ECO:0000256" key="9">
    <source>
        <dbReference type="PROSITE-ProRule" id="PRU00339"/>
    </source>
</evidence>
<dbReference type="InterPro" id="IPR000719">
    <property type="entry name" value="Prot_kinase_dom"/>
</dbReference>
<sequence>MDSKHHKKKLPKETHDTKRQSSIPTQVINNRLHEKTSEQTHVLHNISDTKMPTAVIQAPQTLVNSDFPKMATQVINGTPATEACHANDTKMPTVVMEENILKKTIATVPRNTDQAIVIGQLFGKYMIEGELGRGGMGVVYKATDTQLKRTVALKVIKQDHPTDLKRFMRESAAMAQLEHQNITKLYEFGTSPQPFFTMEYIEGVTLSHIIKEKKIKLLFFLDVMIKVCDALAHAHKHGILHRDIKPSNIMINHDGEPKVMDFGVAKIANDYEKSLSKTGDIMGTILYMAPEQLEGNATMQSDIYSVGATMYEALTYRSLYQGDTYHNLMMQILQNHPIPPRQLNPSISPYFEAVCLKCLAKKQQYRYDSFKQLVRELKNLKYHKPIIAKKYTAWDTLKNTASEHKTFCVSVFVAVAAFLISFGFVVNAWHGEKSEKEKTKVVLNKVMELLEYATKEHASLQKDEKFSVLFSQIFDDLEKYGEEKDWSFVKGYTTQNMGDREKSIAYYNEQIRNNPNSHKAYNNRGIAYFYLLKYDLALRDYNKAIELQPMDSSFYNNRGVLYFQKGEYLLALRDYEKSIELNPQYAEAYNGRGRVYRMLEKYDLAFRDYNKAIEIKPDLDDAYNGRGNYYCEKKKYNLALQDFQKAMDLNPNSSDAYANRSTLYCKQKKYDLAVADGNKSIELNPQSQWAYANRGDVYNALGKYELALFDFNKSVELRPYYLSFYDRARFFSKWGKYKLAIRDYNKAIELKPDFVDAYSYRGRVYIALNKHGLGLRDFRKTIELDPDFFDVYNNRGNYYLSIYKFDLALRDYHKAMQLKPESELAYNNRARLYLEQKKYDLALKDCNKALSRNPHSWSAYMIQAEIYYQMKKYNLALRYYNKTIEMKPSYSNYYIRGRFFHYLKKHDLALRDYDRAIELNTSFAPSYVNRAGIYLELKKYDSCLKDLNKALELDSEFYRAYLNRGHLYYKIGKYTLAITDFEKATESPTLRKKAHGSLAACYTALQNDEKAKYHLRKFQELEK</sequence>
<dbReference type="RefSeq" id="WP_151968293.1">
    <property type="nucleotide sequence ID" value="NZ_AP019860.1"/>
</dbReference>
<dbReference type="InterPro" id="IPR011009">
    <property type="entry name" value="Kinase-like_dom_sf"/>
</dbReference>
<feature type="repeat" description="TPR" evidence="9">
    <location>
        <begin position="789"/>
        <end position="822"/>
    </location>
</feature>
<dbReference type="GO" id="GO:0004674">
    <property type="term" value="F:protein serine/threonine kinase activity"/>
    <property type="evidence" value="ECO:0007669"/>
    <property type="project" value="UniProtKB-KW"/>
</dbReference>
<evidence type="ECO:0000256" key="2">
    <source>
        <dbReference type="ARBA" id="ARBA00022527"/>
    </source>
</evidence>
<dbReference type="SMART" id="SM00220">
    <property type="entry name" value="S_TKc"/>
    <property type="match status" value="1"/>
</dbReference>
<dbReference type="SMART" id="SM00028">
    <property type="entry name" value="TPR"/>
    <property type="match status" value="15"/>
</dbReference>
<keyword evidence="8 10" id="KW-0067">ATP-binding</keyword>
<keyword evidence="5 10" id="KW-0547">Nucleotide-binding</keyword>
<keyword evidence="6" id="KW-0418">Kinase</keyword>
<evidence type="ECO:0000256" key="1">
    <source>
        <dbReference type="ARBA" id="ARBA00012513"/>
    </source>
</evidence>
<dbReference type="InterPro" id="IPR017441">
    <property type="entry name" value="Protein_kinase_ATP_BS"/>
</dbReference>
<evidence type="ECO:0000256" key="12">
    <source>
        <dbReference type="SAM" id="Phobius"/>
    </source>
</evidence>
<dbReference type="SUPFAM" id="SSF56112">
    <property type="entry name" value="Protein kinase-like (PK-like)"/>
    <property type="match status" value="1"/>
</dbReference>
<evidence type="ECO:0000256" key="7">
    <source>
        <dbReference type="ARBA" id="ARBA00022803"/>
    </source>
</evidence>
<evidence type="ECO:0000256" key="5">
    <source>
        <dbReference type="ARBA" id="ARBA00022741"/>
    </source>
</evidence>